<dbReference type="GO" id="GO:0006508">
    <property type="term" value="P:proteolysis"/>
    <property type="evidence" value="ECO:0007669"/>
    <property type="project" value="TreeGrafter"/>
</dbReference>
<organism evidence="2 3">
    <name type="scientific">Paenibacillus sambharensis</name>
    <dbReference type="NCBI Taxonomy" id="1803190"/>
    <lineage>
        <taxon>Bacteria</taxon>
        <taxon>Bacillati</taxon>
        <taxon>Bacillota</taxon>
        <taxon>Bacilli</taxon>
        <taxon>Bacillales</taxon>
        <taxon>Paenibacillaceae</taxon>
        <taxon>Paenibacillus</taxon>
    </lineage>
</organism>
<dbReference type="Pfam" id="PF00004">
    <property type="entry name" value="AAA"/>
    <property type="match status" value="1"/>
</dbReference>
<dbReference type="PANTHER" id="PTHR23076">
    <property type="entry name" value="METALLOPROTEASE M41 FTSH"/>
    <property type="match status" value="1"/>
</dbReference>
<feature type="domain" description="AAA+ ATPase" evidence="1">
    <location>
        <begin position="66"/>
        <end position="198"/>
    </location>
</feature>
<dbReference type="SMART" id="SM00382">
    <property type="entry name" value="AAA"/>
    <property type="match status" value="1"/>
</dbReference>
<dbReference type="AlphaFoldDB" id="A0A2W1L7V1"/>
<dbReference type="InterPro" id="IPR003959">
    <property type="entry name" value="ATPase_AAA_core"/>
</dbReference>
<proteinExistence type="predicted"/>
<dbReference type="GO" id="GO:0004176">
    <property type="term" value="F:ATP-dependent peptidase activity"/>
    <property type="evidence" value="ECO:0007669"/>
    <property type="project" value="TreeGrafter"/>
</dbReference>
<reference evidence="2 3" key="1">
    <citation type="submission" date="2018-06" db="EMBL/GenBank/DDBJ databases">
        <title>Paenibacillus imtechensis sp. nov.</title>
        <authorList>
            <person name="Pinnaka A.K."/>
            <person name="Singh H."/>
            <person name="Kaur M."/>
        </authorList>
    </citation>
    <scope>NUCLEOTIDE SEQUENCE [LARGE SCALE GENOMIC DNA]</scope>
    <source>
        <strain evidence="2 3">SMB1</strain>
    </source>
</reference>
<dbReference type="InterPro" id="IPR003593">
    <property type="entry name" value="AAA+_ATPase"/>
</dbReference>
<accession>A0A2W1L7V1</accession>
<dbReference type="GO" id="GO:0016887">
    <property type="term" value="F:ATP hydrolysis activity"/>
    <property type="evidence" value="ECO:0007669"/>
    <property type="project" value="InterPro"/>
</dbReference>
<gene>
    <name evidence="2" type="ORF">DNH61_19970</name>
</gene>
<dbReference type="InterPro" id="IPR027417">
    <property type="entry name" value="P-loop_NTPase"/>
</dbReference>
<protein>
    <submittedName>
        <fullName evidence="2">ATPase</fullName>
    </submittedName>
</protein>
<dbReference type="Gene3D" id="3.40.50.300">
    <property type="entry name" value="P-loop containing nucleotide triphosphate hydrolases"/>
    <property type="match status" value="1"/>
</dbReference>
<dbReference type="SUPFAM" id="SSF52540">
    <property type="entry name" value="P-loop containing nucleoside triphosphate hydrolases"/>
    <property type="match status" value="1"/>
</dbReference>
<dbReference type="GO" id="GO:0005524">
    <property type="term" value="F:ATP binding"/>
    <property type="evidence" value="ECO:0007669"/>
    <property type="project" value="InterPro"/>
</dbReference>
<name>A0A2W1L7V1_9BACL</name>
<evidence type="ECO:0000259" key="1">
    <source>
        <dbReference type="SMART" id="SM00382"/>
    </source>
</evidence>
<sequence>MTNMSKTNNARLPRAKGIDMATYYTPKECARKVKRIVLPPQNRQIVEEFITILGMKEKFVRHDVPIPNKVVMFGPPGTGKTLTAFYLAARLELPLILVRLDAIIHSHLGETASNIRKIFDYAKSSPCVLFLDEFDAVARTRENNDEVKEMARAVNTLLQCLDEFEGDSIFTAATNLEAELDPAIWRRFDTKMTYSLPDEERREEYISLLIGDFQHEEHVRLTASERLSGCSYADMEQIILKAKRKAIIEDLPLAASHINEACEEYRPQTIRYMS</sequence>
<dbReference type="OrthoDB" id="9806903at2"/>
<evidence type="ECO:0000313" key="2">
    <source>
        <dbReference type="EMBL" id="PZD94220.1"/>
    </source>
</evidence>
<evidence type="ECO:0000313" key="3">
    <source>
        <dbReference type="Proteomes" id="UP000249522"/>
    </source>
</evidence>
<dbReference type="PANTHER" id="PTHR23076:SF97">
    <property type="entry name" value="ATP-DEPENDENT ZINC METALLOPROTEASE YME1L1"/>
    <property type="match status" value="1"/>
</dbReference>
<dbReference type="EMBL" id="QKRB01000054">
    <property type="protein sequence ID" value="PZD94220.1"/>
    <property type="molecule type" value="Genomic_DNA"/>
</dbReference>
<comment type="caution">
    <text evidence="2">The sequence shown here is derived from an EMBL/GenBank/DDBJ whole genome shotgun (WGS) entry which is preliminary data.</text>
</comment>
<keyword evidence="3" id="KW-1185">Reference proteome</keyword>
<dbReference type="CDD" id="cd19481">
    <property type="entry name" value="RecA-like_protease"/>
    <property type="match status" value="1"/>
</dbReference>
<dbReference type="Proteomes" id="UP000249522">
    <property type="component" value="Unassembled WGS sequence"/>
</dbReference>